<accession>C6CHL9</accession>
<evidence type="ECO:0000313" key="2">
    <source>
        <dbReference type="Proteomes" id="UP000002735"/>
    </source>
</evidence>
<dbReference type="HOGENOM" id="CLU_2972121_0_0_6"/>
<dbReference type="KEGG" id="dze:Dd1591_2074"/>
<gene>
    <name evidence="1" type="ordered locus">Dd1591_2074</name>
</gene>
<dbReference type="EMBL" id="CP001655">
    <property type="protein sequence ID" value="ACT06920.1"/>
    <property type="molecule type" value="Genomic_DNA"/>
</dbReference>
<reference evidence="1 2" key="1">
    <citation type="submission" date="2009-06" db="EMBL/GenBank/DDBJ databases">
        <title>Complete sequence of Dickeya zeae Ech1591.</title>
        <authorList>
            <consortium name="US DOE Joint Genome Institute"/>
            <person name="Lucas S."/>
            <person name="Copeland A."/>
            <person name="Lapidus A."/>
            <person name="Glavina del Rio T."/>
            <person name="Tice H."/>
            <person name="Bruce D."/>
            <person name="Goodwin L."/>
            <person name="Pitluck S."/>
            <person name="Chertkov O."/>
            <person name="Brettin T."/>
            <person name="Detter J.C."/>
            <person name="Han C."/>
            <person name="Larimer F."/>
            <person name="Land M."/>
            <person name="Hauser L."/>
            <person name="Kyrpides N."/>
            <person name="Ovchinnikova G."/>
            <person name="Balakrishnan V."/>
            <person name="Glasner J."/>
            <person name="Perna N.T."/>
        </authorList>
    </citation>
    <scope>NUCLEOTIDE SEQUENCE [LARGE SCALE GENOMIC DNA]</scope>
    <source>
        <strain evidence="1 2">Ech1591</strain>
    </source>
</reference>
<protein>
    <submittedName>
        <fullName evidence="1">Uncharacterized protein</fullName>
    </submittedName>
</protein>
<organism evidence="1 2">
    <name type="scientific">Dickeya chrysanthemi (strain Ech1591)</name>
    <name type="common">Dickeya zeae (strain Ech1591)</name>
    <dbReference type="NCBI Taxonomy" id="561229"/>
    <lineage>
        <taxon>Bacteria</taxon>
        <taxon>Pseudomonadati</taxon>
        <taxon>Pseudomonadota</taxon>
        <taxon>Gammaproteobacteria</taxon>
        <taxon>Enterobacterales</taxon>
        <taxon>Pectobacteriaceae</taxon>
        <taxon>Dickeya</taxon>
    </lineage>
</organism>
<name>C6CHL9_DICC1</name>
<dbReference type="AlphaFoldDB" id="C6CHL9"/>
<proteinExistence type="predicted"/>
<sequence>MISGYYRLRFRTDLLTNSRFGIIIDSLATGHARRAGSEYQMCCFRFRRVADVIFALME</sequence>
<evidence type="ECO:0000313" key="1">
    <source>
        <dbReference type="EMBL" id="ACT06920.1"/>
    </source>
</evidence>
<dbReference type="STRING" id="561229.Dd1591_2074"/>
<dbReference type="Proteomes" id="UP000002735">
    <property type="component" value="Chromosome"/>
</dbReference>